<accession>A0A1X4NQK6</accession>
<protein>
    <recommendedName>
        <fullName evidence="4">DUF2125 domain-containing protein</fullName>
    </recommendedName>
</protein>
<evidence type="ECO:0000256" key="1">
    <source>
        <dbReference type="SAM" id="Phobius"/>
    </source>
</evidence>
<dbReference type="InterPro" id="IPR018666">
    <property type="entry name" value="DUF2125"/>
</dbReference>
<dbReference type="Proteomes" id="UP000193926">
    <property type="component" value="Unassembled WGS sequence"/>
</dbReference>
<evidence type="ECO:0000313" key="3">
    <source>
        <dbReference type="Proteomes" id="UP000193926"/>
    </source>
</evidence>
<evidence type="ECO:0000313" key="2">
    <source>
        <dbReference type="EMBL" id="OSQ53255.1"/>
    </source>
</evidence>
<dbReference type="STRING" id="1123756.MGEO_01470"/>
<dbReference type="EMBL" id="JFKC01000001">
    <property type="protein sequence ID" value="OSQ53255.1"/>
    <property type="molecule type" value="Genomic_DNA"/>
</dbReference>
<organism evidence="2 3">
    <name type="scientific">Marivita geojedonensis</name>
    <dbReference type="NCBI Taxonomy" id="1123756"/>
    <lineage>
        <taxon>Bacteria</taxon>
        <taxon>Pseudomonadati</taxon>
        <taxon>Pseudomonadota</taxon>
        <taxon>Alphaproteobacteria</taxon>
        <taxon>Rhodobacterales</taxon>
        <taxon>Roseobacteraceae</taxon>
        <taxon>Marivita</taxon>
    </lineage>
</organism>
<name>A0A1X4NQK6_9RHOB</name>
<keyword evidence="3" id="KW-1185">Reference proteome</keyword>
<evidence type="ECO:0008006" key="4">
    <source>
        <dbReference type="Google" id="ProtNLM"/>
    </source>
</evidence>
<sequence length="349" mass="37356">MCHDTGPAVMQAVNTKGAADKRGVRVKRLLAVILAAAVLYSGWWIYAAQDMRRGLEDWFEDQRNSSWQATFSDLSVRGFPNRTDATVTDPLLLSPDGTIGWRAPFLQILGLSYKHGHVIVVPSDTQTLTTPDGEIGLSSDGLRASVIFEDQTVLRSNLEAMVLNLTGPERAVAMAGVSAALEKTDTAPGAYRAAVSVESIAVSPSNVTTNMGPDSLASLRAEMDLVFDTPLRIDGLTDAPPPRDITLQRSEITYGSVTFKLTGSASFDMQGRATGEVNIAAENWRDAIEAARNRGDLPPALSEGLIDLLSMLSSLSGARDALDVTLGLDRGTVLIGPIPIGTLPPLQWR</sequence>
<proteinExistence type="predicted"/>
<keyword evidence="1" id="KW-0812">Transmembrane</keyword>
<dbReference type="AlphaFoldDB" id="A0A1X4NQK6"/>
<dbReference type="Pfam" id="PF09898">
    <property type="entry name" value="DUF2125"/>
    <property type="match status" value="1"/>
</dbReference>
<keyword evidence="1" id="KW-1133">Transmembrane helix</keyword>
<comment type="caution">
    <text evidence="2">The sequence shown here is derived from an EMBL/GenBank/DDBJ whole genome shotgun (WGS) entry which is preliminary data.</text>
</comment>
<keyword evidence="1" id="KW-0472">Membrane</keyword>
<reference evidence="2 3" key="1">
    <citation type="submission" date="2014-03" db="EMBL/GenBank/DDBJ databases">
        <title>The draft genome sequence of Marivita geojedonensis KCTC 23882.</title>
        <authorList>
            <person name="Lai Q."/>
            <person name="Shao Z."/>
        </authorList>
    </citation>
    <scope>NUCLEOTIDE SEQUENCE [LARGE SCALE GENOMIC DNA]</scope>
    <source>
        <strain evidence="2 3">DPG-138</strain>
    </source>
</reference>
<feature type="transmembrane region" description="Helical" evidence="1">
    <location>
        <begin position="29"/>
        <end position="46"/>
    </location>
</feature>
<gene>
    <name evidence="2" type="ORF">MGEO_01470</name>
</gene>